<feature type="coiled-coil region" evidence="1">
    <location>
        <begin position="37"/>
        <end position="131"/>
    </location>
</feature>
<dbReference type="Proteomes" id="UP000195557">
    <property type="component" value="Unassembled WGS sequence"/>
</dbReference>
<gene>
    <name evidence="2" type="ORF">BE221DRAFT_61464</name>
</gene>
<dbReference type="AlphaFoldDB" id="A0A1Y5HZ40"/>
<organism evidence="2">
    <name type="scientific">Ostreococcus tauri</name>
    <name type="common">Marine green alga</name>
    <dbReference type="NCBI Taxonomy" id="70448"/>
    <lineage>
        <taxon>Eukaryota</taxon>
        <taxon>Viridiplantae</taxon>
        <taxon>Chlorophyta</taxon>
        <taxon>Mamiellophyceae</taxon>
        <taxon>Mamiellales</taxon>
        <taxon>Bathycoccaceae</taxon>
        <taxon>Ostreococcus</taxon>
    </lineage>
</organism>
<reference evidence="2" key="1">
    <citation type="submission" date="2017-04" db="EMBL/GenBank/DDBJ databases">
        <title>Population genomics of picophytoplankton unveils novel chromosome hypervariability.</title>
        <authorList>
            <consortium name="DOE Joint Genome Institute"/>
            <person name="Blanc-Mathieu R."/>
            <person name="Krasovec M."/>
            <person name="Hebrard M."/>
            <person name="Yau S."/>
            <person name="Desgranges E."/>
            <person name="Martin J."/>
            <person name="Schackwitz W."/>
            <person name="Kuo A."/>
            <person name="Salin G."/>
            <person name="Donnadieu C."/>
            <person name="Desdevises Y."/>
            <person name="Sanchez-Ferandin S."/>
            <person name="Moreau H."/>
            <person name="Rivals E."/>
            <person name="Grigoriev I.V."/>
            <person name="Grimsley N."/>
            <person name="Eyre-Walker A."/>
            <person name="Piganeau G."/>
        </authorList>
    </citation>
    <scope>NUCLEOTIDE SEQUENCE [LARGE SCALE GENOMIC DNA]</scope>
    <source>
        <strain evidence="2">RCC 1115</strain>
    </source>
</reference>
<evidence type="ECO:0000313" key="2">
    <source>
        <dbReference type="EMBL" id="OUS42518.1"/>
    </source>
</evidence>
<name>A0A1Y5HZ40_OSTTA</name>
<keyword evidence="1" id="KW-0175">Coiled coil</keyword>
<accession>A0A1Y5HZ40</accession>
<proteinExistence type="predicted"/>
<protein>
    <submittedName>
        <fullName evidence="2">Uncharacterized protein</fullName>
    </submittedName>
</protein>
<sequence>MAVAEVARGIGTGAKELSEKMNRRALAMRVETYARRATETARALADAREALNDAEREVKGERERANAATAACQALRRELGRMQKLNLEAERRGRYELERGAKARKTLVEMVQDAKKDSREARGAAKEASERAQMMEEWAKRRDAAATNAATRLNRSLQDCASLARRIKVVTEENVRLRKRAVRDRAELDDATEYSERLESDWMTREGEKITARNPIYILEITIFHHTHMSALSVAAIPAMLTPPRMMGTATLSQLVPSPFSPTNPSLFMKFNGFPSLSSKLFASASPNASSVRVFHSGRSQPRVPYLSRVRAPYLPRVHMRANAPNSITTVRFGSFRLISVISPLIVPRPMETSCFRPLKSIFASSSSLDELVSFFVARTMAAARARLDAAKVTRVTVFAGDARAASISTVSQSVVSGAARTSTSSAARYN</sequence>
<evidence type="ECO:0000256" key="1">
    <source>
        <dbReference type="SAM" id="Coils"/>
    </source>
</evidence>
<dbReference type="EMBL" id="KZ155838">
    <property type="protein sequence ID" value="OUS42518.1"/>
    <property type="molecule type" value="Genomic_DNA"/>
</dbReference>